<dbReference type="Proteomes" id="UP000008311">
    <property type="component" value="Unassembled WGS sequence"/>
</dbReference>
<reference evidence="2" key="1">
    <citation type="journal article" date="2010" name="Nat. Biotechnol.">
        <title>Draft genome sequence of the oilseed species Ricinus communis.</title>
        <authorList>
            <person name="Chan A.P."/>
            <person name="Crabtree J."/>
            <person name="Zhao Q."/>
            <person name="Lorenzi H."/>
            <person name="Orvis J."/>
            <person name="Puiu D."/>
            <person name="Melake-Berhan A."/>
            <person name="Jones K.M."/>
            <person name="Redman J."/>
            <person name="Chen G."/>
            <person name="Cahoon E.B."/>
            <person name="Gedil M."/>
            <person name="Stanke M."/>
            <person name="Haas B.J."/>
            <person name="Wortman J.R."/>
            <person name="Fraser-Liggett C.M."/>
            <person name="Ravel J."/>
            <person name="Rabinowicz P.D."/>
        </authorList>
    </citation>
    <scope>NUCLEOTIDE SEQUENCE [LARGE SCALE GENOMIC DNA]</scope>
    <source>
        <strain evidence="2">cv. Hale</strain>
    </source>
</reference>
<dbReference type="EMBL" id="EQ973883">
    <property type="protein sequence ID" value="EEF40603.1"/>
    <property type="molecule type" value="Genomic_DNA"/>
</dbReference>
<sequence>MEIGGLRNLRVLNLKHLRSLSYIPSGVLLKLSKLEELYVSNEFKAWESVEDGKTNASLKELESHPITALQICVSNFSALPKESVISNLRRFKIYMISTDFICRSYGKDSKNELYMEGDGHDFLAKARRMSALVRNTEYFV</sequence>
<organism evidence="1 2">
    <name type="scientific">Ricinus communis</name>
    <name type="common">Castor bean</name>
    <dbReference type="NCBI Taxonomy" id="3988"/>
    <lineage>
        <taxon>Eukaryota</taxon>
        <taxon>Viridiplantae</taxon>
        <taxon>Streptophyta</taxon>
        <taxon>Embryophyta</taxon>
        <taxon>Tracheophyta</taxon>
        <taxon>Spermatophyta</taxon>
        <taxon>Magnoliopsida</taxon>
        <taxon>eudicotyledons</taxon>
        <taxon>Gunneridae</taxon>
        <taxon>Pentapetalae</taxon>
        <taxon>rosids</taxon>
        <taxon>fabids</taxon>
        <taxon>Malpighiales</taxon>
        <taxon>Euphorbiaceae</taxon>
        <taxon>Acalyphoideae</taxon>
        <taxon>Acalypheae</taxon>
        <taxon>Ricinus</taxon>
    </lineage>
</organism>
<protein>
    <submittedName>
        <fullName evidence="1">Uncharacterized protein</fullName>
    </submittedName>
</protein>
<dbReference type="SUPFAM" id="SSF52058">
    <property type="entry name" value="L domain-like"/>
    <property type="match status" value="1"/>
</dbReference>
<dbReference type="AlphaFoldDB" id="B9S724"/>
<dbReference type="InParanoid" id="B9S724"/>
<name>B9S724_RICCO</name>
<accession>B9S724</accession>
<gene>
    <name evidence="1" type="ORF">RCOM_1331740</name>
</gene>
<dbReference type="Gene3D" id="3.80.10.10">
    <property type="entry name" value="Ribonuclease Inhibitor"/>
    <property type="match status" value="1"/>
</dbReference>
<keyword evidence="2" id="KW-1185">Reference proteome</keyword>
<evidence type="ECO:0000313" key="1">
    <source>
        <dbReference type="EMBL" id="EEF40603.1"/>
    </source>
</evidence>
<dbReference type="InterPro" id="IPR032675">
    <property type="entry name" value="LRR_dom_sf"/>
</dbReference>
<proteinExistence type="predicted"/>
<evidence type="ECO:0000313" key="2">
    <source>
        <dbReference type="Proteomes" id="UP000008311"/>
    </source>
</evidence>